<dbReference type="AlphaFoldDB" id="A0A9D4BM03"/>
<dbReference type="SUPFAM" id="SSF48371">
    <property type="entry name" value="ARM repeat"/>
    <property type="match status" value="1"/>
</dbReference>
<keyword evidence="3" id="KW-1185">Reference proteome</keyword>
<evidence type="ECO:0000256" key="1">
    <source>
        <dbReference type="SAM" id="MobiDB-lite"/>
    </source>
</evidence>
<dbReference type="Proteomes" id="UP000828390">
    <property type="component" value="Unassembled WGS sequence"/>
</dbReference>
<reference evidence="2" key="2">
    <citation type="submission" date="2020-11" db="EMBL/GenBank/DDBJ databases">
        <authorList>
            <person name="McCartney M.A."/>
            <person name="Auch B."/>
            <person name="Kono T."/>
            <person name="Mallez S."/>
            <person name="Becker A."/>
            <person name="Gohl D.M."/>
            <person name="Silverstein K.A.T."/>
            <person name="Koren S."/>
            <person name="Bechman K.B."/>
            <person name="Herman A."/>
            <person name="Abrahante J.E."/>
            <person name="Garbe J."/>
        </authorList>
    </citation>
    <scope>NUCLEOTIDE SEQUENCE</scope>
    <source>
        <strain evidence="2">Duluth1</strain>
        <tissue evidence="2">Whole animal</tissue>
    </source>
</reference>
<dbReference type="InterPro" id="IPR016024">
    <property type="entry name" value="ARM-type_fold"/>
</dbReference>
<evidence type="ECO:0000313" key="3">
    <source>
        <dbReference type="Proteomes" id="UP000828390"/>
    </source>
</evidence>
<proteinExistence type="predicted"/>
<accession>A0A9D4BM03</accession>
<dbReference type="EMBL" id="JAIWYP010000014">
    <property type="protein sequence ID" value="KAH3708751.1"/>
    <property type="molecule type" value="Genomic_DNA"/>
</dbReference>
<sequence>MLIYLASEIKHGFDYLMQIAPPKVENSELSLSQGDSAAFQKSLKIHSYQLRVLISLLDSFVDTVSSCIAPIYNVMVNILMRLPPTLLDLSISSSGVSDLQQQLVNGFEPLMCLLVRNRTFGQYMLRKTEDCRPEENLAVLQIHVKILDCLPKQEEDIYDSWMKVQDSVSSTEYSILQRVCRHLEECHIELCSSLTVPGSRLMSVYEFAVTHVCGFVGSLPAKYFDTLEECLLENLLSAYPVVSRVAEDIWCFMSRFGSADLCYHHTVLLLDLTSSPQDTLIPAVVRLVQRLVKFLAPNHKTKLLQRYPVDKYRTLWGEVLLPVLGGELSAHQYQGMVLACAQPVQMFVAATSNTYADLIQLLSDLKCLTKLVSVNHKNDVPSIAMETVSNLWLSWAADWSGETIFTQCLVEMTELAGLMIGHIKNLVVLQILESLHAARGQGGVCIEVAACRFLQRCKKKAFTPDVQVFRRLSSLFHSLLTSQDPLVQFTALVAFTQFAESTPHEDLVPECLADNQQLQDLVVAFLNKNLPLPEDYKETVFLSDQLVRLRKPLADQTSTGQGTAPQGNISDVAMAKEEKPCQRDMLDDISESNQRATKRKRPDDAAMPQAELTTLEQLISDLDAATRKLESMELSDENIVNKTSRRTKLLDIHSRLQRCLNKMA</sequence>
<name>A0A9D4BM03_DREPO</name>
<reference evidence="2" key="1">
    <citation type="journal article" date="2019" name="bioRxiv">
        <title>The Genome of the Zebra Mussel, Dreissena polymorpha: A Resource for Invasive Species Research.</title>
        <authorList>
            <person name="McCartney M.A."/>
            <person name="Auch B."/>
            <person name="Kono T."/>
            <person name="Mallez S."/>
            <person name="Zhang Y."/>
            <person name="Obille A."/>
            <person name="Becker A."/>
            <person name="Abrahante J.E."/>
            <person name="Garbe J."/>
            <person name="Badalamenti J.P."/>
            <person name="Herman A."/>
            <person name="Mangelson H."/>
            <person name="Liachko I."/>
            <person name="Sullivan S."/>
            <person name="Sone E.D."/>
            <person name="Koren S."/>
            <person name="Silverstein K.A.T."/>
            <person name="Beckman K.B."/>
            <person name="Gohl D.M."/>
        </authorList>
    </citation>
    <scope>NUCLEOTIDE SEQUENCE</scope>
    <source>
        <strain evidence="2">Duluth1</strain>
        <tissue evidence="2">Whole animal</tissue>
    </source>
</reference>
<protein>
    <submittedName>
        <fullName evidence="2">Uncharacterized protein</fullName>
    </submittedName>
</protein>
<comment type="caution">
    <text evidence="2">The sequence shown here is derived from an EMBL/GenBank/DDBJ whole genome shotgun (WGS) entry which is preliminary data.</text>
</comment>
<dbReference type="Pfam" id="PF14868">
    <property type="entry name" value="DUF4487"/>
    <property type="match status" value="1"/>
</dbReference>
<dbReference type="PANTHER" id="PTHR16071">
    <property type="entry name" value="CHROMOSOME 1 OPEN READING FRAME 112"/>
    <property type="match status" value="1"/>
</dbReference>
<dbReference type="PANTHER" id="PTHR16071:SF2">
    <property type="entry name" value="FIGNL1-INTERACTING REGULATOR OF RECOMBINATION AND MITOSIS"/>
    <property type="match status" value="1"/>
</dbReference>
<organism evidence="2 3">
    <name type="scientific">Dreissena polymorpha</name>
    <name type="common">Zebra mussel</name>
    <name type="synonym">Mytilus polymorpha</name>
    <dbReference type="NCBI Taxonomy" id="45954"/>
    <lineage>
        <taxon>Eukaryota</taxon>
        <taxon>Metazoa</taxon>
        <taxon>Spiralia</taxon>
        <taxon>Lophotrochozoa</taxon>
        <taxon>Mollusca</taxon>
        <taxon>Bivalvia</taxon>
        <taxon>Autobranchia</taxon>
        <taxon>Heteroconchia</taxon>
        <taxon>Euheterodonta</taxon>
        <taxon>Imparidentia</taxon>
        <taxon>Neoheterodontei</taxon>
        <taxon>Myida</taxon>
        <taxon>Dreissenoidea</taxon>
        <taxon>Dreissenidae</taxon>
        <taxon>Dreissena</taxon>
    </lineage>
</organism>
<gene>
    <name evidence="2" type="ORF">DPMN_068210</name>
</gene>
<dbReference type="InterPro" id="IPR027902">
    <property type="entry name" value="DUF4487"/>
</dbReference>
<feature type="region of interest" description="Disordered" evidence="1">
    <location>
        <begin position="580"/>
        <end position="609"/>
    </location>
</feature>
<evidence type="ECO:0000313" key="2">
    <source>
        <dbReference type="EMBL" id="KAH3708751.1"/>
    </source>
</evidence>